<dbReference type="GO" id="GO:0016747">
    <property type="term" value="F:acyltransferase activity, transferring groups other than amino-acyl groups"/>
    <property type="evidence" value="ECO:0007669"/>
    <property type="project" value="UniProtKB-UniRule"/>
</dbReference>
<evidence type="ECO:0000256" key="3">
    <source>
        <dbReference type="ARBA" id="ARBA00023223"/>
    </source>
</evidence>
<dbReference type="InterPro" id="IPR029058">
    <property type="entry name" value="AB_hydrolase_fold"/>
</dbReference>
<dbReference type="GO" id="GO:0006631">
    <property type="term" value="P:fatty acid metabolic process"/>
    <property type="evidence" value="ECO:0007669"/>
    <property type="project" value="InterPro"/>
</dbReference>
<feature type="active site" description="Charge relay system" evidence="5">
    <location>
        <position position="213"/>
    </location>
</feature>
<dbReference type="Pfam" id="PF02273">
    <property type="entry name" value="Acyl_transf_2"/>
    <property type="match status" value="1"/>
</dbReference>
<dbReference type="UniPathway" id="UPA00569"/>
<reference evidence="6 7" key="1">
    <citation type="submission" date="2018-03" db="EMBL/GenBank/DDBJ databases">
        <title>Whole genome sequencing of Histamine producing bacteria.</title>
        <authorList>
            <person name="Butler K."/>
        </authorList>
    </citation>
    <scope>NUCLEOTIDE SEQUENCE [LARGE SCALE GENOMIC DNA]</scope>
    <source>
        <strain evidence="6 7">ATCC 33979</strain>
    </source>
</reference>
<comment type="similarity">
    <text evidence="5">Belongs to the LuxD family.</text>
</comment>
<evidence type="ECO:0000256" key="4">
    <source>
        <dbReference type="ARBA" id="ARBA00023315"/>
    </source>
</evidence>
<dbReference type="SUPFAM" id="SSF53474">
    <property type="entry name" value="alpha/beta-Hydrolases"/>
    <property type="match status" value="1"/>
</dbReference>
<protein>
    <recommendedName>
        <fullName evidence="5">Acyl transferase</fullName>
        <shortName evidence="5">ACT</shortName>
        <ecNumber evidence="5">2.3.1.-</ecNumber>
    </recommendedName>
    <alternativeName>
        <fullName evidence="5">C14ACP-TE</fullName>
    </alternativeName>
    <alternativeName>
        <fullName evidence="5">Myristoyl-ACP-specific thioesterase</fullName>
    </alternativeName>
</protein>
<keyword evidence="2 5" id="KW-0808">Transferase</keyword>
<sequence length="315" mass="35712">MENTQHSLPIDHVIDIGDNRYIRVWETKPKNKETKRNNTIVIASGFARRMDHFAGLAEYLANNGFRVIRYDSLNHVGLSSGEIKQFSMSVGKHSLLAVIDWLKERNINNIGLIASSLSARIAYEVAAEIDLSFLITAVGVVNLRSTLEKALKYDYLQMEVNTIPEDLIFEGHNLGSKVFVTDCFENNWDSLDSTINKICELDIPFIAFTSDGDDWVCQHEVKHLVSNVKSDKKKIYSLVGSSHDLGENLVVLRNFYQSMTKAAVSLDRQLVELVDEIIEPNFEDLTVITVNERRLKNKIENEIINRLADRVLASV</sequence>
<evidence type="ECO:0000313" key="6">
    <source>
        <dbReference type="EMBL" id="PSV87280.1"/>
    </source>
</evidence>
<dbReference type="HAMAP" id="MF_00774">
    <property type="entry name" value="LuxD"/>
    <property type="match status" value="1"/>
</dbReference>
<dbReference type="EMBL" id="PYOJ01000031">
    <property type="protein sequence ID" value="PSV87280.1"/>
    <property type="molecule type" value="Genomic_DNA"/>
</dbReference>
<evidence type="ECO:0000256" key="1">
    <source>
        <dbReference type="ARBA" id="ARBA00003846"/>
    </source>
</evidence>
<name>A0A2T3M5V8_PHOLE</name>
<organism evidence="6 7">
    <name type="scientific">Photobacterium leiognathi</name>
    <dbReference type="NCBI Taxonomy" id="553611"/>
    <lineage>
        <taxon>Bacteria</taxon>
        <taxon>Pseudomonadati</taxon>
        <taxon>Pseudomonadota</taxon>
        <taxon>Gammaproteobacteria</taxon>
        <taxon>Vibrionales</taxon>
        <taxon>Vibrionaceae</taxon>
        <taxon>Photobacterium</taxon>
    </lineage>
</organism>
<evidence type="ECO:0000256" key="2">
    <source>
        <dbReference type="ARBA" id="ARBA00022679"/>
    </source>
</evidence>
<dbReference type="InterPro" id="IPR003157">
    <property type="entry name" value="LuxD"/>
</dbReference>
<feature type="active site" description="Charge relay system" evidence="5">
    <location>
        <position position="243"/>
    </location>
</feature>
<dbReference type="GO" id="GO:0008218">
    <property type="term" value="P:bioluminescence"/>
    <property type="evidence" value="ECO:0007669"/>
    <property type="project" value="UniProtKB-UniRule"/>
</dbReference>
<gene>
    <name evidence="5 6" type="primary">luxD</name>
    <name evidence="6" type="ORF">CTM89_18205</name>
</gene>
<evidence type="ECO:0000256" key="5">
    <source>
        <dbReference type="HAMAP-Rule" id="MF_00774"/>
    </source>
</evidence>
<proteinExistence type="inferred from homology"/>
<accession>A0A2T3M5V8</accession>
<comment type="function">
    <text evidence="1 5">Acyl transferase is part of the fatty acid reductase system required for aldehyde biosynthesis; it produces fatty acids for the luminescent reaction.</text>
</comment>
<comment type="pathway">
    <text evidence="5">Lipid metabolism; fatty acid reduction for biolumincescence.</text>
</comment>
<dbReference type="Gene3D" id="3.40.50.1820">
    <property type="entry name" value="alpha/beta hydrolase"/>
    <property type="match status" value="1"/>
</dbReference>
<dbReference type="RefSeq" id="WP_023934904.1">
    <property type="nucleotide sequence ID" value="NZ_JAUZMO010000002.1"/>
</dbReference>
<comment type="caution">
    <text evidence="6">The sequence shown here is derived from an EMBL/GenBank/DDBJ whole genome shotgun (WGS) entry which is preliminary data.</text>
</comment>
<keyword evidence="3 5" id="KW-0455">Luminescence</keyword>
<dbReference type="OrthoDB" id="6458549at2"/>
<dbReference type="PIRSF" id="PIRSF009416">
    <property type="entry name" value="LuxD"/>
    <property type="match status" value="1"/>
</dbReference>
<feature type="active site" description="Charge relay system" evidence="5">
    <location>
        <position position="116"/>
    </location>
</feature>
<dbReference type="AlphaFoldDB" id="A0A2T3M5V8"/>
<dbReference type="EC" id="2.3.1.-" evidence="5"/>
<evidence type="ECO:0000313" key="7">
    <source>
        <dbReference type="Proteomes" id="UP000240410"/>
    </source>
</evidence>
<dbReference type="Proteomes" id="UP000240410">
    <property type="component" value="Unassembled WGS sequence"/>
</dbReference>
<keyword evidence="4 5" id="KW-0012">Acyltransferase</keyword>